<feature type="transmembrane region" description="Helical" evidence="1">
    <location>
        <begin position="197"/>
        <end position="217"/>
    </location>
</feature>
<feature type="transmembrane region" description="Helical" evidence="1">
    <location>
        <begin position="156"/>
        <end position="177"/>
    </location>
</feature>
<dbReference type="STRING" id="1844.UG56_004710"/>
<keyword evidence="3" id="KW-1185">Reference proteome</keyword>
<organism evidence="2 3">
    <name type="scientific">Nocardioides luteus</name>
    <dbReference type="NCBI Taxonomy" id="1844"/>
    <lineage>
        <taxon>Bacteria</taxon>
        <taxon>Bacillati</taxon>
        <taxon>Actinomycetota</taxon>
        <taxon>Actinomycetes</taxon>
        <taxon>Propionibacteriales</taxon>
        <taxon>Nocardioidaceae</taxon>
        <taxon>Nocardioides</taxon>
    </lineage>
</organism>
<keyword evidence="1" id="KW-0812">Transmembrane</keyword>
<evidence type="ECO:0008006" key="4">
    <source>
        <dbReference type="Google" id="ProtNLM"/>
    </source>
</evidence>
<gene>
    <name evidence="2" type="ORF">UG56_004710</name>
</gene>
<dbReference type="Proteomes" id="UP000033772">
    <property type="component" value="Unassembled WGS sequence"/>
</dbReference>
<sequence length="224" mass="23328">MVAVAAVTTAGLAADRFVDARGQAWLGLGCTALFVVVARRADVHERRQALVVVAVATFFEVVGAQLWGLYDYRLGNLPLFVPAGHGLVFLTGLRLSQVPLLVRHRDAFVRVTAVVATAWAVLGAAGLLGTRDLSGAVGSALVVVMLARGRQAGLFAGVWWFVAYLELYGTAIGTWTWSPVVPGLGLPAGNPPSGVASGYVVFDWLAGVLVAGATRFARAAATTG</sequence>
<evidence type="ECO:0000313" key="3">
    <source>
        <dbReference type="Proteomes" id="UP000033772"/>
    </source>
</evidence>
<keyword evidence="1" id="KW-1133">Transmembrane helix</keyword>
<reference evidence="2" key="1">
    <citation type="submission" date="2016-10" db="EMBL/GenBank/DDBJ databases">
        <title>Draft Genome Sequence of Nocardioides luteus Strain BAFB, an Alkane-Degrading Bacterium Isolated from JP-7 Polluted Soil.</title>
        <authorList>
            <person name="Brown L."/>
            <person name="Ruiz O.N."/>
            <person name="Gunasekera T."/>
        </authorList>
    </citation>
    <scope>NUCLEOTIDE SEQUENCE [LARGE SCALE GENOMIC DNA]</scope>
    <source>
        <strain evidence="2">BAFB</strain>
    </source>
</reference>
<name>A0A1J4N9B3_9ACTN</name>
<evidence type="ECO:0000313" key="2">
    <source>
        <dbReference type="EMBL" id="OIJ28078.1"/>
    </source>
</evidence>
<dbReference type="AlphaFoldDB" id="A0A1J4N9B3"/>
<feature type="transmembrane region" description="Helical" evidence="1">
    <location>
        <begin position="49"/>
        <end position="70"/>
    </location>
</feature>
<proteinExistence type="predicted"/>
<feature type="transmembrane region" description="Helical" evidence="1">
    <location>
        <begin position="107"/>
        <end position="127"/>
    </location>
</feature>
<feature type="transmembrane region" description="Helical" evidence="1">
    <location>
        <begin position="24"/>
        <end position="42"/>
    </location>
</feature>
<comment type="caution">
    <text evidence="2">The sequence shown here is derived from an EMBL/GenBank/DDBJ whole genome shotgun (WGS) entry which is preliminary data.</text>
</comment>
<accession>A0A1J4N9B3</accession>
<evidence type="ECO:0000256" key="1">
    <source>
        <dbReference type="SAM" id="Phobius"/>
    </source>
</evidence>
<keyword evidence="1" id="KW-0472">Membrane</keyword>
<protein>
    <recommendedName>
        <fullName evidence="4">Lycopene cyclase domain-containing protein</fullName>
    </recommendedName>
</protein>
<dbReference type="EMBL" id="JZDQ02000005">
    <property type="protein sequence ID" value="OIJ28078.1"/>
    <property type="molecule type" value="Genomic_DNA"/>
</dbReference>